<sequence length="296" mass="33067">MYLDLSHLRSRQLLSSLWILRLIQVDLRYWVFSSQSAWLTLCFLPHTETRFSLQLPEGAPEFLGVSFEAGWDLEDSLCFIPEVEEIAPHLRAAYEEFYQAYESIDGYQLSFESRGHAGAALTYGESHFVPVLELLQRLEVGPQDLIVDLGSGTGRVVLAAALGFPFVREVLGIELLPSLHAAAEAAAAKLLGRSSSTAPLRLVCGDFLVEDWSDATVVFAMSLCFPEEMMQALEAKFQLLKPGSYVILMHCFMGTEAAPSCLEPISPQHVVRLEISFGETPLYIFQRRPHGLHEMD</sequence>
<accession>A0ABP0LPF9</accession>
<evidence type="ECO:0000256" key="1">
    <source>
        <dbReference type="ARBA" id="ARBA00012190"/>
    </source>
</evidence>
<comment type="function">
    <text evidence="6">Histone methyltransferase that specifically trimethylates histone H3 to form H3K79me3. This methylation is required for telomere silencing and for the pachytene checkpoint during the meiotic cell cycle by allowing the recruitment of RAD9 to double strand breaks. Nucleosomes are preferred as substrate compared to free histone.</text>
</comment>
<keyword evidence="9" id="KW-1185">Reference proteome</keyword>
<gene>
    <name evidence="8" type="ORF">CCMP2556_LOCUS22057</name>
</gene>
<dbReference type="Pfam" id="PF08123">
    <property type="entry name" value="DOT1"/>
    <property type="match status" value="1"/>
</dbReference>
<evidence type="ECO:0000256" key="5">
    <source>
        <dbReference type="ARBA" id="ARBA00047770"/>
    </source>
</evidence>
<keyword evidence="6" id="KW-0949">S-adenosyl-L-methionine</keyword>
<dbReference type="SUPFAM" id="SSF53335">
    <property type="entry name" value="S-adenosyl-L-methionine-dependent methyltransferases"/>
    <property type="match status" value="1"/>
</dbReference>
<proteinExistence type="inferred from homology"/>
<organism evidence="8 9">
    <name type="scientific">Durusdinium trenchii</name>
    <dbReference type="NCBI Taxonomy" id="1381693"/>
    <lineage>
        <taxon>Eukaryota</taxon>
        <taxon>Sar</taxon>
        <taxon>Alveolata</taxon>
        <taxon>Dinophyceae</taxon>
        <taxon>Suessiales</taxon>
        <taxon>Symbiodiniaceae</taxon>
        <taxon>Durusdinium</taxon>
    </lineage>
</organism>
<reference evidence="8 9" key="1">
    <citation type="submission" date="2024-02" db="EMBL/GenBank/DDBJ databases">
        <authorList>
            <person name="Chen Y."/>
            <person name="Shah S."/>
            <person name="Dougan E. K."/>
            <person name="Thang M."/>
            <person name="Chan C."/>
        </authorList>
    </citation>
    <scope>NUCLEOTIDE SEQUENCE [LARGE SCALE GENOMIC DNA]</scope>
</reference>
<keyword evidence="3 6" id="KW-0156">Chromatin regulator</keyword>
<dbReference type="PANTHER" id="PTHR21451:SF19">
    <property type="entry name" value="ACTIVATED IN BLOCKED UNFOLDED PROTEIN RESPONSE"/>
    <property type="match status" value="1"/>
</dbReference>
<evidence type="ECO:0000313" key="9">
    <source>
        <dbReference type="Proteomes" id="UP001642484"/>
    </source>
</evidence>
<dbReference type="InterPro" id="IPR025789">
    <property type="entry name" value="DOT1_dom"/>
</dbReference>
<dbReference type="Gene3D" id="3.40.50.150">
    <property type="entry name" value="Vaccinia Virus protein VP39"/>
    <property type="match status" value="1"/>
</dbReference>
<comment type="subcellular location">
    <subcellularLocation>
        <location evidence="6">Nucleus</location>
    </subcellularLocation>
</comment>
<evidence type="ECO:0000256" key="6">
    <source>
        <dbReference type="RuleBase" id="RU271113"/>
    </source>
</evidence>
<dbReference type="PANTHER" id="PTHR21451">
    <property type="entry name" value="HISTONE H3 METHYLTRANSFERASE"/>
    <property type="match status" value="1"/>
</dbReference>
<comment type="similarity">
    <text evidence="6">Belongs to the class I-like SAM-binding methyltransferase superfamily. DOT1 family.</text>
</comment>
<comment type="miscellaneous">
    <text evidence="6">In contrast to other lysine histone methyltransferases, it does not contain a SET domain, suggesting the existence of another mechanism for methylation of lysine residues of histones.</text>
</comment>
<keyword evidence="6" id="KW-0489">Methyltransferase</keyword>
<dbReference type="InterPro" id="IPR029063">
    <property type="entry name" value="SAM-dependent_MTases_sf"/>
</dbReference>
<dbReference type="CDD" id="cd02440">
    <property type="entry name" value="AdoMet_MTases"/>
    <property type="match status" value="1"/>
</dbReference>
<comment type="catalytic activity">
    <reaction evidence="5 6">
        <text>L-lysyl(79)-[histone H3] + 3 S-adenosyl-L-methionine = N(6),N(6),N(6)-trimethyl-L-lysyl(79)-[histone H3] + 3 S-adenosyl-L-homocysteine + 3 H(+)</text>
        <dbReference type="Rhea" id="RHEA:60328"/>
        <dbReference type="Rhea" id="RHEA-COMP:15549"/>
        <dbReference type="Rhea" id="RHEA-COMP:15552"/>
        <dbReference type="ChEBI" id="CHEBI:15378"/>
        <dbReference type="ChEBI" id="CHEBI:29969"/>
        <dbReference type="ChEBI" id="CHEBI:57856"/>
        <dbReference type="ChEBI" id="CHEBI:59789"/>
        <dbReference type="ChEBI" id="CHEBI:61961"/>
        <dbReference type="EC" id="2.1.1.360"/>
    </reaction>
</comment>
<dbReference type="PROSITE" id="PS51569">
    <property type="entry name" value="DOT1"/>
    <property type="match status" value="1"/>
</dbReference>
<keyword evidence="6" id="KW-0539">Nucleus</keyword>
<keyword evidence="6" id="KW-0808">Transferase</keyword>
<feature type="domain" description="DOT1" evidence="7">
    <location>
        <begin position="1"/>
        <end position="296"/>
    </location>
</feature>
<evidence type="ECO:0000256" key="4">
    <source>
        <dbReference type="ARBA" id="ARBA00029821"/>
    </source>
</evidence>
<dbReference type="EC" id="2.1.1.360" evidence="1 6"/>
<evidence type="ECO:0000313" key="8">
    <source>
        <dbReference type="EMBL" id="CAK9041086.1"/>
    </source>
</evidence>
<evidence type="ECO:0000259" key="7">
    <source>
        <dbReference type="PROSITE" id="PS51569"/>
    </source>
</evidence>
<evidence type="ECO:0000256" key="2">
    <source>
        <dbReference type="ARBA" id="ARBA00020987"/>
    </source>
</evidence>
<protein>
    <recommendedName>
        <fullName evidence="2 6">Histone-lysine N-methyltransferase, H3 lysine-79 specific</fullName>
        <ecNumber evidence="1 6">2.1.1.360</ecNumber>
    </recommendedName>
    <alternativeName>
        <fullName evidence="4 6">Histone H3-K79 methyltransferase</fullName>
    </alternativeName>
</protein>
<dbReference type="InterPro" id="IPR030445">
    <property type="entry name" value="H3-K79_meTrfase"/>
</dbReference>
<dbReference type="Proteomes" id="UP001642484">
    <property type="component" value="Unassembled WGS sequence"/>
</dbReference>
<evidence type="ECO:0000256" key="3">
    <source>
        <dbReference type="ARBA" id="ARBA00022853"/>
    </source>
</evidence>
<comment type="caution">
    <text evidence="8">The sequence shown here is derived from an EMBL/GenBank/DDBJ whole genome shotgun (WGS) entry which is preliminary data.</text>
</comment>
<dbReference type="EMBL" id="CAXAMN010013525">
    <property type="protein sequence ID" value="CAK9041086.1"/>
    <property type="molecule type" value="Genomic_DNA"/>
</dbReference>
<name>A0ABP0LPF9_9DINO</name>